<keyword evidence="1" id="KW-0812">Transmembrane</keyword>
<protein>
    <submittedName>
        <fullName evidence="2">Uncharacterized protein</fullName>
    </submittedName>
</protein>
<evidence type="ECO:0000256" key="1">
    <source>
        <dbReference type="SAM" id="Phobius"/>
    </source>
</evidence>
<name>A0A6N2BGI5_SOLCI</name>
<dbReference type="EMBL" id="RXGB01003442">
    <property type="protein sequence ID" value="TMW92151.1"/>
    <property type="molecule type" value="Genomic_DNA"/>
</dbReference>
<accession>A0A6N2BGI5</accession>
<keyword evidence="1" id="KW-0472">Membrane</keyword>
<dbReference type="PANTHER" id="PTHR45763">
    <property type="entry name" value="HYDROLASE, ALPHA/BETA FOLD FAMILY PROTEIN, EXPRESSED-RELATED"/>
    <property type="match status" value="1"/>
</dbReference>
<evidence type="ECO:0000313" key="2">
    <source>
        <dbReference type="EMBL" id="TMW92151.1"/>
    </source>
</evidence>
<feature type="transmembrane region" description="Helical" evidence="1">
    <location>
        <begin position="35"/>
        <end position="63"/>
    </location>
</feature>
<gene>
    <name evidence="2" type="ORF">EJD97_013441</name>
</gene>
<dbReference type="PANTHER" id="PTHR45763:SF21">
    <property type="entry name" value="ALPHA_BETA-HYDROLASES SUPERFAMILY PROTEIN"/>
    <property type="match status" value="1"/>
</dbReference>
<keyword evidence="1" id="KW-1133">Transmembrane helix</keyword>
<dbReference type="AlphaFoldDB" id="A0A6N2BGI5"/>
<reference evidence="2" key="1">
    <citation type="submission" date="2019-05" db="EMBL/GenBank/DDBJ databases">
        <title>The de novo reference genome and transcriptome assemblies of the wild tomato species Solanum chilense.</title>
        <authorList>
            <person name="Stam R."/>
            <person name="Nosenko T."/>
            <person name="Hoerger A.C."/>
            <person name="Stephan W."/>
            <person name="Seidel M.A."/>
            <person name="Kuhn J.M.M."/>
            <person name="Haberer G."/>
            <person name="Tellier A."/>
        </authorList>
    </citation>
    <scope>NUCLEOTIDE SEQUENCE</scope>
    <source>
        <tissue evidence="2">Mature leaves</tissue>
    </source>
</reference>
<organism evidence="2">
    <name type="scientific">Solanum chilense</name>
    <name type="common">Tomato</name>
    <name type="synonym">Lycopersicon chilense</name>
    <dbReference type="NCBI Taxonomy" id="4083"/>
    <lineage>
        <taxon>Eukaryota</taxon>
        <taxon>Viridiplantae</taxon>
        <taxon>Streptophyta</taxon>
        <taxon>Embryophyta</taxon>
        <taxon>Tracheophyta</taxon>
        <taxon>Spermatophyta</taxon>
        <taxon>Magnoliopsida</taxon>
        <taxon>eudicotyledons</taxon>
        <taxon>Gunneridae</taxon>
        <taxon>Pentapetalae</taxon>
        <taxon>asterids</taxon>
        <taxon>lamiids</taxon>
        <taxon>Solanales</taxon>
        <taxon>Solanaceae</taxon>
        <taxon>Solanoideae</taxon>
        <taxon>Solaneae</taxon>
        <taxon>Solanum</taxon>
        <taxon>Solanum subgen. Lycopersicon</taxon>
    </lineage>
</organism>
<proteinExistence type="predicted"/>
<comment type="caution">
    <text evidence="2">The sequence shown here is derived from an EMBL/GenBank/DDBJ whole genome shotgun (WGS) entry which is preliminary data.</text>
</comment>
<sequence>MILLVMESDTHPKHSVKSEAFDVEELANKLQLGPMFYVIGLSIGVYSVLARVAVIVTFVNYWWSCYPSNQSKEPVGKIVAQDQRTF</sequence>